<dbReference type="PROSITE" id="PS51165">
    <property type="entry name" value="THUMP"/>
    <property type="match status" value="1"/>
</dbReference>
<dbReference type="AlphaFoldDB" id="A0A8J5JVT2"/>
<evidence type="ECO:0000313" key="8">
    <source>
        <dbReference type="Proteomes" id="UP000747542"/>
    </source>
</evidence>
<comment type="subcellular location">
    <subcellularLocation>
        <location evidence="1">Cytoplasm</location>
    </subcellularLocation>
</comment>
<dbReference type="EMBL" id="JAHLQT010026473">
    <property type="protein sequence ID" value="KAG7163241.1"/>
    <property type="molecule type" value="Genomic_DNA"/>
</dbReference>
<proteinExistence type="predicted"/>
<keyword evidence="4" id="KW-0694">RNA-binding</keyword>
<dbReference type="FunFam" id="3.40.50.150:FF:000073">
    <property type="entry name" value="THUMP domain containing 3"/>
    <property type="match status" value="1"/>
</dbReference>
<dbReference type="Pfam" id="PF02926">
    <property type="entry name" value="THUMP"/>
    <property type="match status" value="1"/>
</dbReference>
<dbReference type="CDD" id="cd11715">
    <property type="entry name" value="THUMP_AdoMetMT"/>
    <property type="match status" value="1"/>
</dbReference>
<keyword evidence="2" id="KW-0808">Transferase</keyword>
<comment type="caution">
    <text evidence="7">The sequence shown here is derived from an EMBL/GenBank/DDBJ whole genome shotgun (WGS) entry which is preliminary data.</text>
</comment>
<evidence type="ECO:0000259" key="6">
    <source>
        <dbReference type="PROSITE" id="PS51165"/>
    </source>
</evidence>
<evidence type="ECO:0000256" key="1">
    <source>
        <dbReference type="ARBA" id="ARBA00004496"/>
    </source>
</evidence>
<dbReference type="OrthoDB" id="47730at2759"/>
<evidence type="ECO:0000313" key="7">
    <source>
        <dbReference type="EMBL" id="KAG7163241.1"/>
    </source>
</evidence>
<gene>
    <name evidence="7" type="primary">THUMPD3-L</name>
    <name evidence="7" type="ORF">Hamer_G004346</name>
</gene>
<dbReference type="GO" id="GO:0003723">
    <property type="term" value="F:RNA binding"/>
    <property type="evidence" value="ECO:0007669"/>
    <property type="project" value="UniProtKB-UniRule"/>
</dbReference>
<dbReference type="GO" id="GO:0030488">
    <property type="term" value="P:tRNA methylation"/>
    <property type="evidence" value="ECO:0007669"/>
    <property type="project" value="TreeGrafter"/>
</dbReference>
<dbReference type="Proteomes" id="UP000747542">
    <property type="component" value="Unassembled WGS sequence"/>
</dbReference>
<dbReference type="InterPro" id="IPR004114">
    <property type="entry name" value="THUMP_dom"/>
</dbReference>
<dbReference type="PANTHER" id="PTHR14911">
    <property type="entry name" value="THUMP DOMAIN-CONTAINING"/>
    <property type="match status" value="1"/>
</dbReference>
<feature type="region of interest" description="Disordered" evidence="5">
    <location>
        <begin position="167"/>
        <end position="213"/>
    </location>
</feature>
<name>A0A8J5JVT2_HOMAM</name>
<feature type="domain" description="THUMP" evidence="6">
    <location>
        <begin position="159"/>
        <end position="270"/>
    </location>
</feature>
<evidence type="ECO:0000256" key="3">
    <source>
        <dbReference type="ARBA" id="ARBA00022694"/>
    </source>
</evidence>
<dbReference type="Pfam" id="PF01170">
    <property type="entry name" value="UPF0020"/>
    <property type="match status" value="1"/>
</dbReference>
<keyword evidence="2" id="KW-0489">Methyltransferase</keyword>
<dbReference type="GO" id="GO:0016423">
    <property type="term" value="F:tRNA (guanine) methyltransferase activity"/>
    <property type="evidence" value="ECO:0007669"/>
    <property type="project" value="TreeGrafter"/>
</dbReference>
<dbReference type="InterPro" id="IPR000241">
    <property type="entry name" value="RlmKL-like_Mtase"/>
</dbReference>
<evidence type="ECO:0000256" key="2">
    <source>
        <dbReference type="ARBA" id="ARBA00022603"/>
    </source>
</evidence>
<keyword evidence="3" id="KW-0819">tRNA processing</keyword>
<organism evidence="7 8">
    <name type="scientific">Homarus americanus</name>
    <name type="common">American lobster</name>
    <dbReference type="NCBI Taxonomy" id="6706"/>
    <lineage>
        <taxon>Eukaryota</taxon>
        <taxon>Metazoa</taxon>
        <taxon>Ecdysozoa</taxon>
        <taxon>Arthropoda</taxon>
        <taxon>Crustacea</taxon>
        <taxon>Multicrustacea</taxon>
        <taxon>Malacostraca</taxon>
        <taxon>Eumalacostraca</taxon>
        <taxon>Eucarida</taxon>
        <taxon>Decapoda</taxon>
        <taxon>Pleocyemata</taxon>
        <taxon>Astacidea</taxon>
        <taxon>Nephropoidea</taxon>
        <taxon>Nephropidae</taxon>
        <taxon>Homarus</taxon>
    </lineage>
</organism>
<dbReference type="PANTHER" id="PTHR14911:SF13">
    <property type="entry name" value="TRNA (GUANINE(6)-N2)-METHYLTRANSFERASE THUMP3"/>
    <property type="match status" value="1"/>
</dbReference>
<reference evidence="7" key="1">
    <citation type="journal article" date="2021" name="Sci. Adv.">
        <title>The American lobster genome reveals insights on longevity, neural, and immune adaptations.</title>
        <authorList>
            <person name="Polinski J.M."/>
            <person name="Zimin A.V."/>
            <person name="Clark K.F."/>
            <person name="Kohn A.B."/>
            <person name="Sadowski N."/>
            <person name="Timp W."/>
            <person name="Ptitsyn A."/>
            <person name="Khanna P."/>
            <person name="Romanova D.Y."/>
            <person name="Williams P."/>
            <person name="Greenwood S.J."/>
            <person name="Moroz L.L."/>
            <person name="Walt D.R."/>
            <person name="Bodnar A.G."/>
        </authorList>
    </citation>
    <scope>NUCLEOTIDE SEQUENCE</scope>
    <source>
        <strain evidence="7">GMGI-L3</strain>
    </source>
</reference>
<evidence type="ECO:0000256" key="5">
    <source>
        <dbReference type="SAM" id="MobiDB-lite"/>
    </source>
</evidence>
<sequence>MAPGITSIDPSSLKGLLAEHQDICTLELTAVTGLEEVAAEECQEKLGVNCVIARGRVFIDIHVQQVPEVFKLRSIDNVNVILQMVTNFSFPDNREQCFQQLYKFAEKPDWRKGMSVWKNVFSFPEEPIQEVKALNNDYCKPRPDIDLKRMKLTSQIIDNIPEGILPQHLKKKRQPEEEQTNAEINSAVTDTTVESEEDSSEKQRVQASGPKFRISCNRTGTNHNFGSSEAARQFGGAVNEMFGWPVDLSCFELEILLYIDTEFVYVGVCLTREPLFKRNLTNFGRTNLRSTICYNMVRLAAPQPGEVIVDPLCGGATIPMEGSLTYSKVLHLGGDNFGQAVKRSRDNIDYLVKKGKSMPIDVAQWDAARLPLRNQCVDIIVSDLPFGKRIGSKGDNRVLYYNSLLEMARITRTGTGRAVLLTHDRNSMMRNIKRVHTLWKSATSRTINIGGLSAVIYILHRTALLFDPNLKIASKTHKKPSEPGEF</sequence>
<dbReference type="SMART" id="SM00981">
    <property type="entry name" value="THUMP"/>
    <property type="match status" value="1"/>
</dbReference>
<protein>
    <submittedName>
        <fullName evidence="7">THUMP domain-containing protein 3-like</fullName>
    </submittedName>
</protein>
<dbReference type="GO" id="GO:0005737">
    <property type="term" value="C:cytoplasm"/>
    <property type="evidence" value="ECO:0007669"/>
    <property type="project" value="UniProtKB-SubCell"/>
</dbReference>
<accession>A0A8J5JVT2</accession>
<keyword evidence="8" id="KW-1185">Reference proteome</keyword>
<evidence type="ECO:0000256" key="4">
    <source>
        <dbReference type="PROSITE-ProRule" id="PRU00529"/>
    </source>
</evidence>